<keyword evidence="3" id="KW-1185">Reference proteome</keyword>
<dbReference type="AlphaFoldDB" id="A0A8T3C5E5"/>
<evidence type="ECO:0008006" key="4">
    <source>
        <dbReference type="Google" id="ProtNLM"/>
    </source>
</evidence>
<proteinExistence type="predicted"/>
<organism evidence="2 3">
    <name type="scientific">Dendrobium nobile</name>
    <name type="common">Orchid</name>
    <dbReference type="NCBI Taxonomy" id="94219"/>
    <lineage>
        <taxon>Eukaryota</taxon>
        <taxon>Viridiplantae</taxon>
        <taxon>Streptophyta</taxon>
        <taxon>Embryophyta</taxon>
        <taxon>Tracheophyta</taxon>
        <taxon>Spermatophyta</taxon>
        <taxon>Magnoliopsida</taxon>
        <taxon>Liliopsida</taxon>
        <taxon>Asparagales</taxon>
        <taxon>Orchidaceae</taxon>
        <taxon>Epidendroideae</taxon>
        <taxon>Malaxideae</taxon>
        <taxon>Dendrobiinae</taxon>
        <taxon>Dendrobium</taxon>
    </lineage>
</organism>
<evidence type="ECO:0000256" key="1">
    <source>
        <dbReference type="SAM" id="SignalP"/>
    </source>
</evidence>
<dbReference type="Proteomes" id="UP000829196">
    <property type="component" value="Unassembled WGS sequence"/>
</dbReference>
<sequence length="111" mass="13261">MYLIFFFLFFAAAAECQFPSMELWNDSRNRSKDLSLLPSAESHLPSMEFWNDSRNRRKDLSHLPSEFLRWNLNIFFALSFKLDEIKIKLTDFLIIWLHTRLICLGFPSSYC</sequence>
<keyword evidence="1" id="KW-0732">Signal</keyword>
<dbReference type="EMBL" id="JAGYWB010000003">
    <property type="protein sequence ID" value="KAI0527369.1"/>
    <property type="molecule type" value="Genomic_DNA"/>
</dbReference>
<evidence type="ECO:0000313" key="2">
    <source>
        <dbReference type="EMBL" id="KAI0527369.1"/>
    </source>
</evidence>
<accession>A0A8T3C5E5</accession>
<feature type="signal peptide" evidence="1">
    <location>
        <begin position="1"/>
        <end position="16"/>
    </location>
</feature>
<feature type="chain" id="PRO_5035830467" description="Secreted protein" evidence="1">
    <location>
        <begin position="17"/>
        <end position="111"/>
    </location>
</feature>
<comment type="caution">
    <text evidence="2">The sequence shown here is derived from an EMBL/GenBank/DDBJ whole genome shotgun (WGS) entry which is preliminary data.</text>
</comment>
<name>A0A8T3C5E5_DENNO</name>
<evidence type="ECO:0000313" key="3">
    <source>
        <dbReference type="Proteomes" id="UP000829196"/>
    </source>
</evidence>
<protein>
    <recommendedName>
        <fullName evidence="4">Secreted protein</fullName>
    </recommendedName>
</protein>
<gene>
    <name evidence="2" type="ORF">KFK09_002969</name>
</gene>
<reference evidence="2" key="1">
    <citation type="journal article" date="2022" name="Front. Genet.">
        <title>Chromosome-Scale Assembly of the Dendrobium nobile Genome Provides Insights Into the Molecular Mechanism of the Biosynthesis of the Medicinal Active Ingredient of Dendrobium.</title>
        <authorList>
            <person name="Xu Q."/>
            <person name="Niu S.-C."/>
            <person name="Li K.-L."/>
            <person name="Zheng P.-J."/>
            <person name="Zhang X.-J."/>
            <person name="Jia Y."/>
            <person name="Liu Y."/>
            <person name="Niu Y.-X."/>
            <person name="Yu L.-H."/>
            <person name="Chen D.-F."/>
            <person name="Zhang G.-Q."/>
        </authorList>
    </citation>
    <scope>NUCLEOTIDE SEQUENCE</scope>
    <source>
        <tissue evidence="2">Leaf</tissue>
    </source>
</reference>